<dbReference type="GO" id="GO:0010230">
    <property type="term" value="P:alternative respiration"/>
    <property type="evidence" value="ECO:0007669"/>
    <property type="project" value="TreeGrafter"/>
</dbReference>
<comment type="subunit">
    <text evidence="4">Homodimer; disulfide-linked.</text>
</comment>
<protein>
    <recommendedName>
        <fullName evidence="14">Ubiquinol oxidase</fullName>
        <ecNumber evidence="14">1.10.3.11</ecNumber>
    </recommendedName>
</protein>
<evidence type="ECO:0000313" key="15">
    <source>
        <dbReference type="EMBL" id="GMN40733.1"/>
    </source>
</evidence>
<keyword evidence="7 14" id="KW-0812">Transmembrane</keyword>
<sequence length="82" mass="9291">MRSPNFTHHVGYLEEEAIHSCSEFLEELDKGNIENIPAPAISIDCLQLSAETMLRDVVMVIKADEFHHHDANHFASVSIYLL</sequence>
<reference evidence="15" key="1">
    <citation type="submission" date="2023-07" db="EMBL/GenBank/DDBJ databases">
        <title>draft genome sequence of fig (Ficus carica).</title>
        <authorList>
            <person name="Takahashi T."/>
            <person name="Nishimura K."/>
        </authorList>
    </citation>
    <scope>NUCLEOTIDE SEQUENCE</scope>
</reference>
<name>A0AA88CZE1_FICCA</name>
<dbReference type="GO" id="GO:0046872">
    <property type="term" value="F:metal ion binding"/>
    <property type="evidence" value="ECO:0007669"/>
    <property type="project" value="UniProtKB-UniRule"/>
</dbReference>
<dbReference type="Gene3D" id="1.20.1260.140">
    <property type="entry name" value="Alternative oxidase"/>
    <property type="match status" value="1"/>
</dbReference>
<dbReference type="Pfam" id="PF01786">
    <property type="entry name" value="AOX"/>
    <property type="match status" value="1"/>
</dbReference>
<evidence type="ECO:0000313" key="16">
    <source>
        <dbReference type="Proteomes" id="UP001187192"/>
    </source>
</evidence>
<keyword evidence="13 14" id="KW-0472">Membrane</keyword>
<dbReference type="GO" id="GO:0098803">
    <property type="term" value="C:respiratory chain complex"/>
    <property type="evidence" value="ECO:0007669"/>
    <property type="project" value="UniProtKB-UniRule"/>
</dbReference>
<dbReference type="GO" id="GO:0009916">
    <property type="term" value="F:alternative oxidase activity"/>
    <property type="evidence" value="ECO:0007669"/>
    <property type="project" value="UniProtKB-UniRule"/>
</dbReference>
<dbReference type="PANTHER" id="PTHR31803:SF3">
    <property type="entry name" value="ALTERNATIVE OXIDASE"/>
    <property type="match status" value="1"/>
</dbReference>
<keyword evidence="5" id="KW-0813">Transport</keyword>
<keyword evidence="12 14" id="KW-0408">Iron</keyword>
<proteinExistence type="inferred from homology"/>
<evidence type="ECO:0000256" key="12">
    <source>
        <dbReference type="ARBA" id="ARBA00023004"/>
    </source>
</evidence>
<organism evidence="15 16">
    <name type="scientific">Ficus carica</name>
    <name type="common">Common fig</name>
    <dbReference type="NCBI Taxonomy" id="3494"/>
    <lineage>
        <taxon>Eukaryota</taxon>
        <taxon>Viridiplantae</taxon>
        <taxon>Streptophyta</taxon>
        <taxon>Embryophyta</taxon>
        <taxon>Tracheophyta</taxon>
        <taxon>Spermatophyta</taxon>
        <taxon>Magnoliopsida</taxon>
        <taxon>eudicotyledons</taxon>
        <taxon>Gunneridae</taxon>
        <taxon>Pentapetalae</taxon>
        <taxon>rosids</taxon>
        <taxon>fabids</taxon>
        <taxon>Rosales</taxon>
        <taxon>Moraceae</taxon>
        <taxon>Ficeae</taxon>
        <taxon>Ficus</taxon>
    </lineage>
</organism>
<evidence type="ECO:0000256" key="5">
    <source>
        <dbReference type="ARBA" id="ARBA00022448"/>
    </source>
</evidence>
<dbReference type="InterPro" id="IPR002680">
    <property type="entry name" value="AOX"/>
</dbReference>
<evidence type="ECO:0000256" key="4">
    <source>
        <dbReference type="ARBA" id="ARBA00011748"/>
    </source>
</evidence>
<dbReference type="InterPro" id="IPR038659">
    <property type="entry name" value="AOX_sf"/>
</dbReference>
<keyword evidence="11 14" id="KW-0560">Oxidoreductase</keyword>
<dbReference type="GO" id="GO:0106292">
    <property type="term" value="F:superoxide-generating NADPH oxidase activity"/>
    <property type="evidence" value="ECO:0007669"/>
    <property type="project" value="UniProtKB-ARBA"/>
</dbReference>
<keyword evidence="10" id="KW-1133">Transmembrane helix</keyword>
<accession>A0AA88CZE1</accession>
<dbReference type="AlphaFoldDB" id="A0AA88CZE1"/>
<dbReference type="GO" id="GO:0005743">
    <property type="term" value="C:mitochondrial inner membrane"/>
    <property type="evidence" value="ECO:0007669"/>
    <property type="project" value="UniProtKB-SubCell"/>
</dbReference>
<evidence type="ECO:0000256" key="1">
    <source>
        <dbReference type="ARBA" id="ARBA00001192"/>
    </source>
</evidence>
<keyword evidence="6 14" id="KW-0679">Respiratory chain</keyword>
<keyword evidence="8 14" id="KW-0479">Metal-binding</keyword>
<evidence type="ECO:0000256" key="7">
    <source>
        <dbReference type="ARBA" id="ARBA00022692"/>
    </source>
</evidence>
<evidence type="ECO:0000256" key="11">
    <source>
        <dbReference type="ARBA" id="ARBA00023002"/>
    </source>
</evidence>
<comment type="subcellular location">
    <subcellularLocation>
        <location evidence="2">Mitochondrion inner membrane</location>
        <topology evidence="2">Multi-pass membrane protein</topology>
    </subcellularLocation>
</comment>
<evidence type="ECO:0000256" key="2">
    <source>
        <dbReference type="ARBA" id="ARBA00004448"/>
    </source>
</evidence>
<keyword evidence="16" id="KW-1185">Reference proteome</keyword>
<comment type="similarity">
    <text evidence="3 14">Belongs to the alternative oxidase family.</text>
</comment>
<comment type="catalytic activity">
    <reaction evidence="1 14">
        <text>2 a ubiquinol + O2 = 2 a ubiquinone + 2 H2O</text>
        <dbReference type="Rhea" id="RHEA:30255"/>
        <dbReference type="Rhea" id="RHEA-COMP:9565"/>
        <dbReference type="Rhea" id="RHEA-COMP:9566"/>
        <dbReference type="ChEBI" id="CHEBI:15377"/>
        <dbReference type="ChEBI" id="CHEBI:15379"/>
        <dbReference type="ChEBI" id="CHEBI:16389"/>
        <dbReference type="ChEBI" id="CHEBI:17976"/>
        <dbReference type="EC" id="1.10.3.11"/>
    </reaction>
</comment>
<evidence type="ECO:0000256" key="3">
    <source>
        <dbReference type="ARBA" id="ARBA00008388"/>
    </source>
</evidence>
<dbReference type="EMBL" id="BTGU01000011">
    <property type="protein sequence ID" value="GMN40733.1"/>
    <property type="molecule type" value="Genomic_DNA"/>
</dbReference>
<gene>
    <name evidence="15" type="ORF">TIFTF001_009950</name>
</gene>
<evidence type="ECO:0000256" key="13">
    <source>
        <dbReference type="ARBA" id="ARBA00023136"/>
    </source>
</evidence>
<evidence type="ECO:0000256" key="6">
    <source>
        <dbReference type="ARBA" id="ARBA00022660"/>
    </source>
</evidence>
<evidence type="ECO:0000256" key="9">
    <source>
        <dbReference type="ARBA" id="ARBA00022982"/>
    </source>
</evidence>
<evidence type="ECO:0000256" key="8">
    <source>
        <dbReference type="ARBA" id="ARBA00022723"/>
    </source>
</evidence>
<dbReference type="GO" id="GO:0102721">
    <property type="term" value="F:ubiquinol:oxygen oxidoreductase activity"/>
    <property type="evidence" value="ECO:0007669"/>
    <property type="project" value="UniProtKB-EC"/>
</dbReference>
<dbReference type="Proteomes" id="UP001187192">
    <property type="component" value="Unassembled WGS sequence"/>
</dbReference>
<evidence type="ECO:0000256" key="10">
    <source>
        <dbReference type="ARBA" id="ARBA00022989"/>
    </source>
</evidence>
<comment type="cofactor">
    <cofactor evidence="14">
        <name>Fe cation</name>
        <dbReference type="ChEBI" id="CHEBI:24875"/>
    </cofactor>
    <text evidence="14">Binds 2 iron ions per subunit.</text>
</comment>
<dbReference type="PANTHER" id="PTHR31803">
    <property type="entry name" value="ALTERNATIVE OXIDASE"/>
    <property type="match status" value="1"/>
</dbReference>
<comment type="caution">
    <text evidence="15">The sequence shown here is derived from an EMBL/GenBank/DDBJ whole genome shotgun (WGS) entry which is preliminary data.</text>
</comment>
<keyword evidence="9 14" id="KW-0249">Electron transport</keyword>
<dbReference type="EC" id="1.10.3.11" evidence="14"/>
<evidence type="ECO:0000256" key="14">
    <source>
        <dbReference type="RuleBase" id="RU003779"/>
    </source>
</evidence>